<accession>A0ABS4JL06</accession>
<evidence type="ECO:0000313" key="3">
    <source>
        <dbReference type="Proteomes" id="UP001519288"/>
    </source>
</evidence>
<dbReference type="RefSeq" id="WP_209865345.1">
    <property type="nucleotide sequence ID" value="NZ_JAGGLD010000008.1"/>
</dbReference>
<proteinExistence type="predicted"/>
<feature type="chain" id="PRO_5045481582" evidence="1">
    <location>
        <begin position="25"/>
        <end position="225"/>
    </location>
</feature>
<dbReference type="EMBL" id="JAGGLD010000008">
    <property type="protein sequence ID" value="MBP2002393.1"/>
    <property type="molecule type" value="Genomic_DNA"/>
</dbReference>
<sequence length="225" mass="25394">MKKKYITMMMGLFALLLTSSVIYSQSNSSKEQIKDGFDEIQSSLEKEKLNSNLRANSPLVEGEGIRITTDTFIFYKKSSELVSGLQNNVVKQRPQSDDDIIKELIKSELTALHAKKLGLKATSQEINGVITSERAALHDSNLDPDHDLVKELMSNRIRITGLTEDKFWNSEDTRVGYEKAILIGKLYDRLLKKGTIKDVADFDKYQTGLLNDSQGKLKINYDAIK</sequence>
<feature type="signal peptide" evidence="1">
    <location>
        <begin position="1"/>
        <end position="24"/>
    </location>
</feature>
<evidence type="ECO:0000256" key="1">
    <source>
        <dbReference type="SAM" id="SignalP"/>
    </source>
</evidence>
<organism evidence="2 3">
    <name type="scientific">Paenibacillus shirakamiensis</name>
    <dbReference type="NCBI Taxonomy" id="1265935"/>
    <lineage>
        <taxon>Bacteria</taxon>
        <taxon>Bacillati</taxon>
        <taxon>Bacillota</taxon>
        <taxon>Bacilli</taxon>
        <taxon>Bacillales</taxon>
        <taxon>Paenibacillaceae</taxon>
        <taxon>Paenibacillus</taxon>
    </lineage>
</organism>
<evidence type="ECO:0000313" key="2">
    <source>
        <dbReference type="EMBL" id="MBP2002393.1"/>
    </source>
</evidence>
<reference evidence="2 3" key="1">
    <citation type="submission" date="2021-03" db="EMBL/GenBank/DDBJ databases">
        <title>Genomic Encyclopedia of Type Strains, Phase IV (KMG-IV): sequencing the most valuable type-strain genomes for metagenomic binning, comparative biology and taxonomic classification.</title>
        <authorList>
            <person name="Goeker M."/>
        </authorList>
    </citation>
    <scope>NUCLEOTIDE SEQUENCE [LARGE SCALE GENOMIC DNA]</scope>
    <source>
        <strain evidence="2 3">DSM 26806</strain>
    </source>
</reference>
<protein>
    <submittedName>
        <fullName evidence="2">Uncharacterized protein</fullName>
    </submittedName>
</protein>
<comment type="caution">
    <text evidence="2">The sequence shown here is derived from an EMBL/GenBank/DDBJ whole genome shotgun (WGS) entry which is preliminary data.</text>
</comment>
<name>A0ABS4JL06_9BACL</name>
<dbReference type="Proteomes" id="UP001519288">
    <property type="component" value="Unassembled WGS sequence"/>
</dbReference>
<keyword evidence="1" id="KW-0732">Signal</keyword>
<gene>
    <name evidence="2" type="ORF">J2Z69_003466</name>
</gene>
<keyword evidence="3" id="KW-1185">Reference proteome</keyword>